<dbReference type="PANTHER" id="PTHR33154">
    <property type="entry name" value="TRANSCRIPTIONAL REGULATOR, ARSR FAMILY"/>
    <property type="match status" value="1"/>
</dbReference>
<dbReference type="SUPFAM" id="SSF46785">
    <property type="entry name" value="Winged helix' DNA-binding domain"/>
    <property type="match status" value="1"/>
</dbReference>
<keyword evidence="6" id="KW-1185">Reference proteome</keyword>
<evidence type="ECO:0000313" key="5">
    <source>
        <dbReference type="EMBL" id="MDO5457987.1"/>
    </source>
</evidence>
<gene>
    <name evidence="5" type="ORF">Q4F26_06525</name>
</gene>
<dbReference type="Proteomes" id="UP001171751">
    <property type="component" value="Unassembled WGS sequence"/>
</dbReference>
<organism evidence="5 6">
    <name type="scientific">Atopococcus tabaci</name>
    <dbReference type="NCBI Taxonomy" id="269774"/>
    <lineage>
        <taxon>Bacteria</taxon>
        <taxon>Bacillati</taxon>
        <taxon>Bacillota</taxon>
        <taxon>Bacilli</taxon>
        <taxon>Lactobacillales</taxon>
        <taxon>Carnobacteriaceae</taxon>
        <taxon>Atopococcus</taxon>
    </lineage>
</organism>
<dbReference type="InterPro" id="IPR036390">
    <property type="entry name" value="WH_DNA-bd_sf"/>
</dbReference>
<evidence type="ECO:0000313" key="6">
    <source>
        <dbReference type="Proteomes" id="UP001171751"/>
    </source>
</evidence>
<dbReference type="EMBL" id="JAUNQW010000053">
    <property type="protein sequence ID" value="MDO5457987.1"/>
    <property type="molecule type" value="Genomic_DNA"/>
</dbReference>
<evidence type="ECO:0000259" key="4">
    <source>
        <dbReference type="PROSITE" id="PS50987"/>
    </source>
</evidence>
<dbReference type="GO" id="GO:0003700">
    <property type="term" value="F:DNA-binding transcription factor activity"/>
    <property type="evidence" value="ECO:0007669"/>
    <property type="project" value="InterPro"/>
</dbReference>
<name>A0AA43UDH2_9LACT</name>
<dbReference type="InterPro" id="IPR001845">
    <property type="entry name" value="HTH_ArsR_DNA-bd_dom"/>
</dbReference>
<sequence>MNYEELANILKAIADPNRLKILEVISCGGKRACDVLEFFDFTQPTLSHHMKTLTEAGLVNKSRDGRWIFYSINEEAAAYVNRELCHLLSDTEDDCLCQKMPISEEGIKEEA</sequence>
<keyword evidence="2" id="KW-0238">DNA-binding</keyword>
<dbReference type="NCBIfam" id="NF033788">
    <property type="entry name" value="HTH_metalloreg"/>
    <property type="match status" value="1"/>
</dbReference>
<evidence type="ECO:0000256" key="1">
    <source>
        <dbReference type="ARBA" id="ARBA00023015"/>
    </source>
</evidence>
<evidence type="ECO:0000256" key="2">
    <source>
        <dbReference type="ARBA" id="ARBA00023125"/>
    </source>
</evidence>
<dbReference type="PROSITE" id="PS50987">
    <property type="entry name" value="HTH_ARSR_2"/>
    <property type="match status" value="1"/>
</dbReference>
<dbReference type="GO" id="GO:0003677">
    <property type="term" value="F:DNA binding"/>
    <property type="evidence" value="ECO:0007669"/>
    <property type="project" value="UniProtKB-KW"/>
</dbReference>
<reference evidence="5" key="1">
    <citation type="submission" date="2023-07" db="EMBL/GenBank/DDBJ databases">
        <title>Between Cages and Wild: Unraveling the Impact of Captivity on Animal Microbiomes and Antimicrobial Resistance.</title>
        <authorList>
            <person name="Schmartz G.P."/>
            <person name="Rehner J."/>
            <person name="Schuff M.J."/>
            <person name="Becker S.L."/>
            <person name="Kravczyk M."/>
            <person name="Gurevich A."/>
            <person name="Francke R."/>
            <person name="Mueller R."/>
            <person name="Keller V."/>
            <person name="Keller A."/>
        </authorList>
    </citation>
    <scope>NUCLEOTIDE SEQUENCE</scope>
    <source>
        <strain evidence="5">S39M_St_73</strain>
    </source>
</reference>
<dbReference type="InterPro" id="IPR036388">
    <property type="entry name" value="WH-like_DNA-bd_sf"/>
</dbReference>
<dbReference type="Pfam" id="PF01022">
    <property type="entry name" value="HTH_5"/>
    <property type="match status" value="1"/>
</dbReference>
<keyword evidence="1" id="KW-0805">Transcription regulation</keyword>
<dbReference type="Gene3D" id="1.10.10.10">
    <property type="entry name" value="Winged helix-like DNA-binding domain superfamily/Winged helix DNA-binding domain"/>
    <property type="match status" value="1"/>
</dbReference>
<dbReference type="InterPro" id="IPR051081">
    <property type="entry name" value="HTH_MetalResp_TranReg"/>
</dbReference>
<proteinExistence type="predicted"/>
<comment type="caution">
    <text evidence="5">The sequence shown here is derived from an EMBL/GenBank/DDBJ whole genome shotgun (WGS) entry which is preliminary data.</text>
</comment>
<dbReference type="InterPro" id="IPR011991">
    <property type="entry name" value="ArsR-like_HTH"/>
</dbReference>
<dbReference type="AlphaFoldDB" id="A0AA43UDH2"/>
<accession>A0AA43UDH2</accession>
<feature type="domain" description="HTH arsR-type" evidence="4">
    <location>
        <begin position="1"/>
        <end position="92"/>
    </location>
</feature>
<dbReference type="CDD" id="cd00090">
    <property type="entry name" value="HTH_ARSR"/>
    <property type="match status" value="1"/>
</dbReference>
<dbReference type="PRINTS" id="PR00778">
    <property type="entry name" value="HTHARSR"/>
</dbReference>
<evidence type="ECO:0000256" key="3">
    <source>
        <dbReference type="ARBA" id="ARBA00023163"/>
    </source>
</evidence>
<keyword evidence="3" id="KW-0804">Transcription</keyword>
<dbReference type="SMART" id="SM00418">
    <property type="entry name" value="HTH_ARSR"/>
    <property type="match status" value="1"/>
</dbReference>
<dbReference type="PANTHER" id="PTHR33154:SF18">
    <property type="entry name" value="ARSENICAL RESISTANCE OPERON REPRESSOR"/>
    <property type="match status" value="1"/>
</dbReference>
<protein>
    <submittedName>
        <fullName evidence="5">Metalloregulator ArsR/SmtB family transcription factor</fullName>
    </submittedName>
</protein>